<evidence type="ECO:0000313" key="2">
    <source>
        <dbReference type="EnsemblMetazoa" id="CJA14942.1"/>
    </source>
</evidence>
<feature type="compositionally biased region" description="Basic and acidic residues" evidence="1">
    <location>
        <begin position="174"/>
        <end position="197"/>
    </location>
</feature>
<feature type="compositionally biased region" description="Basic and acidic residues" evidence="1">
    <location>
        <begin position="227"/>
        <end position="254"/>
    </location>
</feature>
<feature type="compositionally biased region" description="Basic and acidic residues" evidence="1">
    <location>
        <begin position="207"/>
        <end position="219"/>
    </location>
</feature>
<organism evidence="2 3">
    <name type="scientific">Caenorhabditis japonica</name>
    <dbReference type="NCBI Taxonomy" id="281687"/>
    <lineage>
        <taxon>Eukaryota</taxon>
        <taxon>Metazoa</taxon>
        <taxon>Ecdysozoa</taxon>
        <taxon>Nematoda</taxon>
        <taxon>Chromadorea</taxon>
        <taxon>Rhabditida</taxon>
        <taxon>Rhabditina</taxon>
        <taxon>Rhabditomorpha</taxon>
        <taxon>Rhabditoidea</taxon>
        <taxon>Rhabditidae</taxon>
        <taxon>Peloderinae</taxon>
        <taxon>Caenorhabditis</taxon>
    </lineage>
</organism>
<feature type="region of interest" description="Disordered" evidence="1">
    <location>
        <begin position="331"/>
        <end position="387"/>
    </location>
</feature>
<sequence length="387" mass="42940">MKIMSPASDQNDRHKILNNCLGFIGIPNTSDSQEVDGPRGSNPPDSDCRHGASTGNGGAGLNEGREDTISGRDCAWEAKKEPRAKGRTAKKEKQPTPPKQSNTTPHGVTPCAKHRPRRRGNPRSIDGRRGARGAGRSGEASARRDYAVNSKDVNVEVDTISVDDSSVKKIHGVSAKDSRPEPQHGDAEERESRDETPQRGCSSETQHTAKCEFGDCERPARRHRGKRSEPSPNRDKFRRSERDSATKTNADELRGVRRHARKWIVLGWASTAGKEESSNRSRTLLDLLATSRLARRMPKKGSLVHIVQQSTSASGRNRQLSTPRVVVRRWESVARQPSKRGPRAQREEEPWANRHRTPQRANARKKSTSDVSSRAPPLMLIRCGLTH</sequence>
<proteinExistence type="predicted"/>
<reference evidence="2" key="2">
    <citation type="submission" date="2022-06" db="UniProtKB">
        <authorList>
            <consortium name="EnsemblMetazoa"/>
        </authorList>
    </citation>
    <scope>IDENTIFICATION</scope>
    <source>
        <strain evidence="2">DF5081</strain>
    </source>
</reference>
<accession>A0A8R1DXA3</accession>
<evidence type="ECO:0000256" key="1">
    <source>
        <dbReference type="SAM" id="MobiDB-lite"/>
    </source>
</evidence>
<feature type="compositionally biased region" description="Basic residues" evidence="1">
    <location>
        <begin position="353"/>
        <end position="366"/>
    </location>
</feature>
<keyword evidence="3" id="KW-1185">Reference proteome</keyword>
<feature type="compositionally biased region" description="Basic residues" evidence="1">
    <location>
        <begin position="112"/>
        <end position="121"/>
    </location>
</feature>
<reference evidence="3" key="1">
    <citation type="submission" date="2010-08" db="EMBL/GenBank/DDBJ databases">
        <authorList>
            <consortium name="Caenorhabditis japonica Sequencing Consortium"/>
            <person name="Wilson R.K."/>
        </authorList>
    </citation>
    <scope>NUCLEOTIDE SEQUENCE [LARGE SCALE GENOMIC DNA]</scope>
    <source>
        <strain evidence="3">DF5081</strain>
    </source>
</reference>
<name>A0A8R1DXA3_CAEJA</name>
<dbReference type="AlphaFoldDB" id="A0A8R1DXA3"/>
<protein>
    <submittedName>
        <fullName evidence="2">Uncharacterized protein</fullName>
    </submittedName>
</protein>
<dbReference type="Proteomes" id="UP000005237">
    <property type="component" value="Unassembled WGS sequence"/>
</dbReference>
<dbReference type="EnsemblMetazoa" id="CJA14942.1">
    <property type="protein sequence ID" value="CJA14942.1"/>
    <property type="gene ID" value="WBGene00134146"/>
</dbReference>
<evidence type="ECO:0000313" key="3">
    <source>
        <dbReference type="Proteomes" id="UP000005237"/>
    </source>
</evidence>
<feature type="compositionally biased region" description="Basic and acidic residues" evidence="1">
    <location>
        <begin position="63"/>
        <end position="94"/>
    </location>
</feature>
<feature type="region of interest" description="Disordered" evidence="1">
    <location>
        <begin position="23"/>
        <end position="254"/>
    </location>
</feature>